<keyword evidence="3" id="KW-0472">Membrane</keyword>
<comment type="caution">
    <text evidence="4">The sequence shown here is derived from an EMBL/GenBank/DDBJ whole genome shotgun (WGS) entry which is preliminary data.</text>
</comment>
<feature type="coiled-coil region" evidence="1">
    <location>
        <begin position="240"/>
        <end position="267"/>
    </location>
</feature>
<reference evidence="4" key="1">
    <citation type="submission" date="2020-01" db="EMBL/GenBank/DDBJ databases">
        <title>Genome sequence of Kobresia littledalei, the first chromosome-level genome in the family Cyperaceae.</title>
        <authorList>
            <person name="Qu G."/>
        </authorList>
    </citation>
    <scope>NUCLEOTIDE SEQUENCE</scope>
    <source>
        <strain evidence="4">C.B.Clarke</strain>
        <tissue evidence="4">Leaf</tissue>
    </source>
</reference>
<evidence type="ECO:0000256" key="2">
    <source>
        <dbReference type="SAM" id="MobiDB-lite"/>
    </source>
</evidence>
<evidence type="ECO:0000313" key="4">
    <source>
        <dbReference type="EMBL" id="KAF3330196.1"/>
    </source>
</evidence>
<protein>
    <recommendedName>
        <fullName evidence="6">Netrin receptor DCC</fullName>
    </recommendedName>
</protein>
<organism evidence="4 5">
    <name type="scientific">Carex littledalei</name>
    <dbReference type="NCBI Taxonomy" id="544730"/>
    <lineage>
        <taxon>Eukaryota</taxon>
        <taxon>Viridiplantae</taxon>
        <taxon>Streptophyta</taxon>
        <taxon>Embryophyta</taxon>
        <taxon>Tracheophyta</taxon>
        <taxon>Spermatophyta</taxon>
        <taxon>Magnoliopsida</taxon>
        <taxon>Liliopsida</taxon>
        <taxon>Poales</taxon>
        <taxon>Cyperaceae</taxon>
        <taxon>Cyperoideae</taxon>
        <taxon>Cariceae</taxon>
        <taxon>Carex</taxon>
        <taxon>Carex subgen. Euthyceras</taxon>
    </lineage>
</organism>
<sequence>MPTYTHVALDRLLEPGSRHTLQKPPPAPVKLDRAPTPVPSPRKSIPRRKMAPSLYATPENTPVPPDSPSSPSSYPPASPYIINHKRRGPRLLKSQSLGNDDGGSHLSEIATQTVVPLLEEEEAHTSDEKLVEEMADVLRTEQINGEEEREGTSKEFEVSVVETVRNEEKIFEKDEFLDLQESMSIESEDAYAIERSWKPSTPIGEFYDAFEEISSETGAPIPSNRCNNIEEELREIRLSLLMEIERRKQAEEAAESLRNQWVRLSRHLSLVGLHLPPPPPSATERNGNSNSSNFELDSVEELSQQIIASRLVSDAIAKGISKTEVEAEMEPIIRSKNFEISRLMDRVQYYEAANREMSQRNQEAVEMARQQRNRRKRRQKWILVSIGLAATLGSVAIAWSYLPSSKSVLTEQKNSTSTARTNQN</sequence>
<accession>A0A833QZ01</accession>
<feature type="compositionally biased region" description="Pro residues" evidence="2">
    <location>
        <begin position="61"/>
        <end position="78"/>
    </location>
</feature>
<feature type="transmembrane region" description="Helical" evidence="3">
    <location>
        <begin position="381"/>
        <end position="402"/>
    </location>
</feature>
<proteinExistence type="predicted"/>
<dbReference type="EMBL" id="SWLB01000014">
    <property type="protein sequence ID" value="KAF3330196.1"/>
    <property type="molecule type" value="Genomic_DNA"/>
</dbReference>
<keyword evidence="3" id="KW-0812">Transmembrane</keyword>
<dbReference type="Proteomes" id="UP000623129">
    <property type="component" value="Unassembled WGS sequence"/>
</dbReference>
<dbReference type="OrthoDB" id="1923043at2759"/>
<keyword evidence="1" id="KW-0175">Coiled coil</keyword>
<evidence type="ECO:0008006" key="6">
    <source>
        <dbReference type="Google" id="ProtNLM"/>
    </source>
</evidence>
<evidence type="ECO:0000256" key="1">
    <source>
        <dbReference type="SAM" id="Coils"/>
    </source>
</evidence>
<gene>
    <name evidence="4" type="ORF">FCM35_KLT05527</name>
</gene>
<feature type="compositionally biased region" description="Basic and acidic residues" evidence="2">
    <location>
        <begin position="8"/>
        <end position="17"/>
    </location>
</feature>
<feature type="compositionally biased region" description="Polar residues" evidence="2">
    <location>
        <begin position="283"/>
        <end position="294"/>
    </location>
</feature>
<keyword evidence="3" id="KW-1133">Transmembrane helix</keyword>
<name>A0A833QZ01_9POAL</name>
<dbReference type="AlphaFoldDB" id="A0A833QZ01"/>
<feature type="region of interest" description="Disordered" evidence="2">
    <location>
        <begin position="1"/>
        <end position="106"/>
    </location>
</feature>
<feature type="region of interest" description="Disordered" evidence="2">
    <location>
        <begin position="274"/>
        <end position="294"/>
    </location>
</feature>
<dbReference type="PANTHER" id="PTHR35490">
    <property type="entry name" value="BACTERIOPHAGE N4 ADSORPTION B PROTEIN"/>
    <property type="match status" value="1"/>
</dbReference>
<evidence type="ECO:0000256" key="3">
    <source>
        <dbReference type="SAM" id="Phobius"/>
    </source>
</evidence>
<keyword evidence="5" id="KW-1185">Reference proteome</keyword>
<dbReference type="PANTHER" id="PTHR35490:SF2">
    <property type="entry name" value="BACTERIOPHAGE N4 ADSORPTION B PROTEIN"/>
    <property type="match status" value="1"/>
</dbReference>
<evidence type="ECO:0000313" key="5">
    <source>
        <dbReference type="Proteomes" id="UP000623129"/>
    </source>
</evidence>